<evidence type="ECO:0000313" key="3">
    <source>
        <dbReference type="Proteomes" id="UP000275975"/>
    </source>
</evidence>
<reference evidence="1 3" key="2">
    <citation type="journal article" date="2019" name="Antimicrob. Agents Chemother.">
        <title>Applying Rapid Whole Genome Sequencing to Predict Phenotypic Antimicrobial Susceptibility Testing Results Among Carbapenem-Resistant Klebsiella pneumoniae Clinical Isolates.</title>
        <authorList>
            <person name="Tamma P.D."/>
            <person name="Fan Y."/>
            <person name="Bergman Y."/>
            <person name="Pertea G."/>
            <person name="Kazmi A."/>
            <person name="Lewis S."/>
            <person name="Carroll K.C."/>
            <person name="Schatz M.C."/>
            <person name="Timp W."/>
            <person name="Simner P.J."/>
        </authorList>
    </citation>
    <scope>NUCLEOTIDE SEQUENCE [LARGE SCALE GENOMIC DNA]</scope>
    <source>
        <strain evidence="1 3">KLPN_104</strain>
    </source>
</reference>
<reference evidence="2 4" key="3">
    <citation type="submission" date="2019-08" db="EMBL/GenBank/DDBJ databases">
        <title>Phenotypic and genetic characterization of extended-spectrum b-lactamase-producing hypermucoviscous Klebsiella pneumoniae from Chile.</title>
        <authorList>
            <person name="Morales-Leon F."/>
            <person name="Caro C."/>
            <person name="Opazo-Capurro A."/>
            <person name="Lincopan N."/>
            <person name="Dominguez-Yevenes M."/>
            <person name="Lima C."/>
            <person name="Bello-Toledo H."/>
            <person name="Gonzalez-Rocha G."/>
        </authorList>
    </citation>
    <scope>NUCLEOTIDE SEQUENCE [LARGE SCALE GENOMIC DNA]</scope>
    <source>
        <strain evidence="2 4">UCO-494</strain>
    </source>
</reference>
<reference evidence="1" key="1">
    <citation type="submission" date="2018-10" db="EMBL/GenBank/DDBJ databases">
        <authorList>
            <person name="Fan Y."/>
            <person name="Timp W."/>
            <person name="Bergman Y."/>
            <person name="Tamma P."/>
            <person name="Simner P."/>
        </authorList>
    </citation>
    <scope>NUCLEOTIDE SEQUENCE</scope>
    <source>
        <strain evidence="1">KLPN_104</strain>
    </source>
</reference>
<organism evidence="2 4">
    <name type="scientific">Klebsiella pneumoniae</name>
    <dbReference type="NCBI Taxonomy" id="573"/>
    <lineage>
        <taxon>Bacteria</taxon>
        <taxon>Pseudomonadati</taxon>
        <taxon>Pseudomonadota</taxon>
        <taxon>Gammaproteobacteria</taxon>
        <taxon>Enterobacterales</taxon>
        <taxon>Enterobacteriaceae</taxon>
        <taxon>Klebsiella/Raoultella group</taxon>
        <taxon>Klebsiella</taxon>
        <taxon>Klebsiella pneumoniae complex</taxon>
    </lineage>
</organism>
<dbReference type="EMBL" id="VSSY01000055">
    <property type="protein sequence ID" value="TYL71799.1"/>
    <property type="molecule type" value="Genomic_DNA"/>
</dbReference>
<evidence type="ECO:0000313" key="1">
    <source>
        <dbReference type="EMBL" id="RRF08990.1"/>
    </source>
</evidence>
<dbReference type="AlphaFoldDB" id="A0A2L0KH05"/>
<dbReference type="InterPro" id="IPR031875">
    <property type="entry name" value="RecA_dep_nuc"/>
</dbReference>
<accession>A0A2L0KH05</accession>
<dbReference type="Pfam" id="PF16786">
    <property type="entry name" value="RecA_dep_nuc"/>
    <property type="match status" value="1"/>
</dbReference>
<proteinExistence type="predicted"/>
<protein>
    <submittedName>
        <fullName evidence="2">DUF968 domain-containing protein</fullName>
    </submittedName>
</protein>
<dbReference type="EMBL" id="RDAM01000001">
    <property type="protein sequence ID" value="RRF08990.1"/>
    <property type="molecule type" value="Genomic_DNA"/>
</dbReference>
<comment type="caution">
    <text evidence="2">The sequence shown here is derived from an EMBL/GenBank/DDBJ whole genome shotgun (WGS) entry which is preliminary data.</text>
</comment>
<sequence>MRPEVTTMTKDDKDWLSDVAELGCIVCRNLGFGSTPAEIHHIRTGQGAGQRANHKRTLPLCPAHHRTGGFGVAIHAGQKTWEGKYGTELELLDQVTTEVKVLRLCRV</sequence>
<dbReference type="Proteomes" id="UP000322977">
    <property type="component" value="Unassembled WGS sequence"/>
</dbReference>
<name>A0A2L0KH05_KLEPN</name>
<evidence type="ECO:0000313" key="4">
    <source>
        <dbReference type="Proteomes" id="UP000322977"/>
    </source>
</evidence>
<dbReference type="Gene3D" id="3.30.40.190">
    <property type="match status" value="1"/>
</dbReference>
<evidence type="ECO:0000313" key="2">
    <source>
        <dbReference type="EMBL" id="TYL71799.1"/>
    </source>
</evidence>
<gene>
    <name evidence="1" type="ORF">EAO17_23830</name>
    <name evidence="2" type="ORF">FXN67_27825</name>
</gene>
<dbReference type="Proteomes" id="UP000275975">
    <property type="component" value="Unassembled WGS sequence"/>
</dbReference>